<sequence>MKKSKTWLTILLGAVIILTTACGNSSAVKIEEGKVNIVTSFYPLYYMAKEIGGDHVNVMNLIPSGVEPHDWTPKSVDLQNVSQAQIMLYQGAGFEGWIGDFKNGLDNNSKVKLIEASKGISLIEGTNAEEESGHGHEHGHNEESGHHHENEEGHSHEGGVDPHTWVSPKSAIVMAENVKKALIDADSSNKAYYEERHKQLHDKLVTLDKQYSDSIKQTSKKDIIVSHHAFGYLARDYGINQHAIMGIAPNAEPRAQDILRLTKLVEEKQIKYIFFEELVSDTLAKTLASEAKVETLVLNPLEGLTKEQEAAGDNYLTLMERNLQHLLKALQ</sequence>
<dbReference type="AlphaFoldDB" id="A0A559IYQ8"/>
<dbReference type="PRINTS" id="PR00691">
    <property type="entry name" value="ADHESINB"/>
</dbReference>
<reference evidence="6 7" key="1">
    <citation type="submission" date="2019-07" db="EMBL/GenBank/DDBJ databases">
        <authorList>
            <person name="Kim J."/>
        </authorList>
    </citation>
    <scope>NUCLEOTIDE SEQUENCE [LARGE SCALE GENOMIC DNA]</scope>
    <source>
        <strain evidence="6 7">N4</strain>
    </source>
</reference>
<evidence type="ECO:0000256" key="3">
    <source>
        <dbReference type="ARBA" id="ARBA00022729"/>
    </source>
</evidence>
<evidence type="ECO:0000256" key="5">
    <source>
        <dbReference type="SAM" id="SignalP"/>
    </source>
</evidence>
<evidence type="ECO:0000256" key="1">
    <source>
        <dbReference type="ARBA" id="ARBA00011028"/>
    </source>
</evidence>
<dbReference type="Gene3D" id="3.40.50.1980">
    <property type="entry name" value="Nitrogenase molybdenum iron protein domain"/>
    <property type="match status" value="2"/>
</dbReference>
<keyword evidence="3 5" id="KW-0732">Signal</keyword>
<dbReference type="InterPro" id="IPR006127">
    <property type="entry name" value="ZnuA-like"/>
</dbReference>
<accession>A0A559IYQ8</accession>
<feature type="chain" id="PRO_5039288610" evidence="5">
    <location>
        <begin position="24"/>
        <end position="331"/>
    </location>
</feature>
<proteinExistence type="inferred from homology"/>
<evidence type="ECO:0000313" key="6">
    <source>
        <dbReference type="EMBL" id="TVX92770.1"/>
    </source>
</evidence>
<protein>
    <submittedName>
        <fullName evidence="6">ABC transporter substrate-binding protein</fullName>
    </submittedName>
</protein>
<dbReference type="GO" id="GO:0046872">
    <property type="term" value="F:metal ion binding"/>
    <property type="evidence" value="ECO:0007669"/>
    <property type="project" value="InterPro"/>
</dbReference>
<evidence type="ECO:0000256" key="2">
    <source>
        <dbReference type="ARBA" id="ARBA00022448"/>
    </source>
</evidence>
<dbReference type="InterPro" id="IPR050492">
    <property type="entry name" value="Bact_metal-bind_prot9"/>
</dbReference>
<gene>
    <name evidence="6" type="ORF">FPZ44_06705</name>
</gene>
<dbReference type="PROSITE" id="PS51257">
    <property type="entry name" value="PROKAR_LIPOPROTEIN"/>
    <property type="match status" value="1"/>
</dbReference>
<dbReference type="GO" id="GO:0030001">
    <property type="term" value="P:metal ion transport"/>
    <property type="evidence" value="ECO:0007669"/>
    <property type="project" value="InterPro"/>
</dbReference>
<comment type="caution">
    <text evidence="6">The sequence shown here is derived from an EMBL/GenBank/DDBJ whole genome shotgun (WGS) entry which is preliminary data.</text>
</comment>
<dbReference type="GO" id="GO:0007155">
    <property type="term" value="P:cell adhesion"/>
    <property type="evidence" value="ECO:0007669"/>
    <property type="project" value="InterPro"/>
</dbReference>
<dbReference type="InterPro" id="IPR006129">
    <property type="entry name" value="AdhesinB"/>
</dbReference>
<dbReference type="PANTHER" id="PTHR42953">
    <property type="entry name" value="HIGH-AFFINITY ZINC UPTAKE SYSTEM PROTEIN ZNUA-RELATED"/>
    <property type="match status" value="1"/>
</dbReference>
<dbReference type="Proteomes" id="UP000318102">
    <property type="component" value="Unassembled WGS sequence"/>
</dbReference>
<evidence type="ECO:0000256" key="4">
    <source>
        <dbReference type="SAM" id="MobiDB-lite"/>
    </source>
</evidence>
<comment type="similarity">
    <text evidence="1">Belongs to the bacterial solute-binding protein 9 family.</text>
</comment>
<dbReference type="Pfam" id="PF01297">
    <property type="entry name" value="ZnuA"/>
    <property type="match status" value="1"/>
</dbReference>
<feature type="region of interest" description="Disordered" evidence="4">
    <location>
        <begin position="128"/>
        <end position="165"/>
    </location>
</feature>
<feature type="signal peptide" evidence="5">
    <location>
        <begin position="1"/>
        <end position="23"/>
    </location>
</feature>
<feature type="compositionally biased region" description="Basic and acidic residues" evidence="4">
    <location>
        <begin position="131"/>
        <end position="160"/>
    </location>
</feature>
<name>A0A559IYQ8_9BACL</name>
<evidence type="ECO:0000313" key="7">
    <source>
        <dbReference type="Proteomes" id="UP000318102"/>
    </source>
</evidence>
<keyword evidence="7" id="KW-1185">Reference proteome</keyword>
<dbReference type="SUPFAM" id="SSF53807">
    <property type="entry name" value="Helical backbone' metal receptor"/>
    <property type="match status" value="1"/>
</dbReference>
<dbReference type="EMBL" id="VNJK01000001">
    <property type="protein sequence ID" value="TVX92770.1"/>
    <property type="molecule type" value="Genomic_DNA"/>
</dbReference>
<dbReference type="RefSeq" id="WP_144988555.1">
    <property type="nucleotide sequence ID" value="NZ_VNJK01000001.1"/>
</dbReference>
<keyword evidence="2" id="KW-0813">Transport</keyword>
<dbReference type="PANTHER" id="PTHR42953:SF3">
    <property type="entry name" value="HIGH-AFFINITY ZINC UPTAKE SYSTEM PROTEIN ZNUA"/>
    <property type="match status" value="1"/>
</dbReference>
<dbReference type="OrthoDB" id="9810636at2"/>
<organism evidence="6 7">
    <name type="scientific">Paenibacillus agilis</name>
    <dbReference type="NCBI Taxonomy" id="3020863"/>
    <lineage>
        <taxon>Bacteria</taxon>
        <taxon>Bacillati</taxon>
        <taxon>Bacillota</taxon>
        <taxon>Bacilli</taxon>
        <taxon>Bacillales</taxon>
        <taxon>Paenibacillaceae</taxon>
        <taxon>Paenibacillus</taxon>
    </lineage>
</organism>